<evidence type="ECO:0000256" key="2">
    <source>
        <dbReference type="ARBA" id="ARBA00022679"/>
    </source>
</evidence>
<dbReference type="GO" id="GO:0032259">
    <property type="term" value="P:methylation"/>
    <property type="evidence" value="ECO:0007669"/>
    <property type="project" value="UniProtKB-KW"/>
</dbReference>
<dbReference type="InterPro" id="IPR041698">
    <property type="entry name" value="Methyltransf_25"/>
</dbReference>
<dbReference type="Gene3D" id="3.40.50.150">
    <property type="entry name" value="Vaccinia Virus protein VP39"/>
    <property type="match status" value="1"/>
</dbReference>
<keyword evidence="5" id="KW-1185">Reference proteome</keyword>
<dbReference type="SUPFAM" id="SSF53335">
    <property type="entry name" value="S-adenosyl-L-methionine-dependent methyltransferases"/>
    <property type="match status" value="1"/>
</dbReference>
<dbReference type="PANTHER" id="PTHR44942">
    <property type="entry name" value="METHYLTRANSF_11 DOMAIN-CONTAINING PROTEIN"/>
    <property type="match status" value="1"/>
</dbReference>
<gene>
    <name evidence="4" type="ORF">LQV63_11055</name>
</gene>
<evidence type="ECO:0000259" key="3">
    <source>
        <dbReference type="Pfam" id="PF13649"/>
    </source>
</evidence>
<sequence>MVTEKRATFNEVAELYDKAGNHYPDSLFDELHKLTQLPSAARILEIGSGTGIATLPLAERGYRIIGVELGHDMAAVARHKLAAFSNVDIQLASFEDWQPPAEPFDLVLSATAFHWLDPDIRFQKTASVLKDRGHLAIVKYHHIAGGDQSFFDQVQLCYEQYKPHSEQLQLPRMEDMYPDTEELVQCGLYEQPVIRRYVTEETYNRQQYLDLLATYSDHRTLEPLTRQRLFECIGTLIDNDYDGKVRKCYLHELILARKA</sequence>
<dbReference type="InterPro" id="IPR029063">
    <property type="entry name" value="SAM-dependent_MTases_sf"/>
</dbReference>
<dbReference type="GO" id="GO:0008168">
    <property type="term" value="F:methyltransferase activity"/>
    <property type="evidence" value="ECO:0007669"/>
    <property type="project" value="UniProtKB-KW"/>
</dbReference>
<dbReference type="PANTHER" id="PTHR44942:SF4">
    <property type="entry name" value="METHYLTRANSFERASE TYPE 11 DOMAIN-CONTAINING PROTEIN"/>
    <property type="match status" value="1"/>
</dbReference>
<evidence type="ECO:0000256" key="1">
    <source>
        <dbReference type="ARBA" id="ARBA00022603"/>
    </source>
</evidence>
<accession>A0ABS8YHN5</accession>
<feature type="domain" description="Methyltransferase" evidence="3">
    <location>
        <begin position="43"/>
        <end position="133"/>
    </location>
</feature>
<dbReference type="Pfam" id="PF13649">
    <property type="entry name" value="Methyltransf_25"/>
    <property type="match status" value="1"/>
</dbReference>
<keyword evidence="1 4" id="KW-0489">Methyltransferase</keyword>
<keyword evidence="2" id="KW-0808">Transferase</keyword>
<dbReference type="EMBL" id="JAJNBZ010000006">
    <property type="protein sequence ID" value="MCE5169851.1"/>
    <property type="molecule type" value="Genomic_DNA"/>
</dbReference>
<comment type="caution">
    <text evidence="4">The sequence shown here is derived from an EMBL/GenBank/DDBJ whole genome shotgun (WGS) entry which is preliminary data.</text>
</comment>
<evidence type="ECO:0000313" key="4">
    <source>
        <dbReference type="EMBL" id="MCE5169851.1"/>
    </source>
</evidence>
<name>A0ABS8YHN5_9BACL</name>
<evidence type="ECO:0000313" key="5">
    <source>
        <dbReference type="Proteomes" id="UP001199916"/>
    </source>
</evidence>
<dbReference type="InterPro" id="IPR051052">
    <property type="entry name" value="Diverse_substrate_MTase"/>
</dbReference>
<proteinExistence type="predicted"/>
<organism evidence="4 5">
    <name type="scientific">Paenibacillus profundus</name>
    <dbReference type="NCBI Taxonomy" id="1173085"/>
    <lineage>
        <taxon>Bacteria</taxon>
        <taxon>Bacillati</taxon>
        <taxon>Bacillota</taxon>
        <taxon>Bacilli</taxon>
        <taxon>Bacillales</taxon>
        <taxon>Paenibacillaceae</taxon>
        <taxon>Paenibacillus</taxon>
    </lineage>
</organism>
<reference evidence="4 5" key="1">
    <citation type="submission" date="2021-11" db="EMBL/GenBank/DDBJ databases">
        <title>Draft genome sequence of Paenibacillus profundus YoMME, a new Gram-positive bacteria with exoelectrogenic properties.</title>
        <authorList>
            <person name="Hubenova Y."/>
            <person name="Hubenova E."/>
            <person name="Manasiev Y."/>
            <person name="Peykov S."/>
            <person name="Mitov M."/>
        </authorList>
    </citation>
    <scope>NUCLEOTIDE SEQUENCE [LARGE SCALE GENOMIC DNA]</scope>
    <source>
        <strain evidence="4 5">YoMME</strain>
    </source>
</reference>
<dbReference type="CDD" id="cd02440">
    <property type="entry name" value="AdoMet_MTases"/>
    <property type="match status" value="1"/>
</dbReference>
<protein>
    <submittedName>
        <fullName evidence="4">Class I SAM-dependent methyltransferase</fullName>
    </submittedName>
</protein>
<dbReference type="Proteomes" id="UP001199916">
    <property type="component" value="Unassembled WGS sequence"/>
</dbReference>